<evidence type="ECO:0000313" key="8">
    <source>
        <dbReference type="EMBL" id="VDN59059.1"/>
    </source>
</evidence>
<dbReference type="Gene3D" id="3.20.20.330">
    <property type="entry name" value="Homocysteine-binding-like domain"/>
    <property type="match status" value="1"/>
</dbReference>
<evidence type="ECO:0000256" key="6">
    <source>
        <dbReference type="PROSITE-ProRule" id="PRU00333"/>
    </source>
</evidence>
<evidence type="ECO:0000313" key="10">
    <source>
        <dbReference type="Proteomes" id="UP000274756"/>
    </source>
</evidence>
<evidence type="ECO:0000259" key="7">
    <source>
        <dbReference type="PROSITE" id="PS50970"/>
    </source>
</evidence>
<dbReference type="AlphaFoldDB" id="A0A0N4UD49"/>
<feature type="binding site" evidence="6">
    <location>
        <position position="142"/>
    </location>
    <ligand>
        <name>Zn(2+)</name>
        <dbReference type="ChEBI" id="CHEBI:29105"/>
    </ligand>
</feature>
<evidence type="ECO:0000256" key="2">
    <source>
        <dbReference type="ARBA" id="ARBA00022679"/>
    </source>
</evidence>
<reference evidence="8 10" key="2">
    <citation type="submission" date="2018-11" db="EMBL/GenBank/DDBJ databases">
        <authorList>
            <consortium name="Pathogen Informatics"/>
        </authorList>
    </citation>
    <scope>NUCLEOTIDE SEQUENCE [LARGE SCALE GENOMIC DNA]</scope>
</reference>
<dbReference type="Proteomes" id="UP000038040">
    <property type="component" value="Unplaced"/>
</dbReference>
<name>A0A0N4UD49_DRAME</name>
<evidence type="ECO:0000256" key="5">
    <source>
        <dbReference type="ARBA" id="ARBA00034478"/>
    </source>
</evidence>
<feature type="binding site" evidence="6">
    <location>
        <position position="210"/>
    </location>
    <ligand>
        <name>Zn(2+)</name>
        <dbReference type="ChEBI" id="CHEBI:29105"/>
    </ligand>
</feature>
<feature type="domain" description="Hcy-binding" evidence="7">
    <location>
        <begin position="1"/>
        <end position="224"/>
    </location>
</feature>
<evidence type="ECO:0000256" key="3">
    <source>
        <dbReference type="ARBA" id="ARBA00022723"/>
    </source>
</evidence>
<evidence type="ECO:0000256" key="1">
    <source>
        <dbReference type="ARBA" id="ARBA00022603"/>
    </source>
</evidence>
<gene>
    <name evidence="8" type="ORF">DME_LOCUS9032</name>
</gene>
<dbReference type="PANTHER" id="PTHR46015">
    <property type="entry name" value="ZGC:172121"/>
    <property type="match status" value="1"/>
</dbReference>
<dbReference type="Pfam" id="PF02574">
    <property type="entry name" value="S-methyl_trans"/>
    <property type="match status" value="1"/>
</dbReference>
<organism evidence="9 11">
    <name type="scientific">Dracunculus medinensis</name>
    <name type="common">Guinea worm</name>
    <dbReference type="NCBI Taxonomy" id="318479"/>
    <lineage>
        <taxon>Eukaryota</taxon>
        <taxon>Metazoa</taxon>
        <taxon>Ecdysozoa</taxon>
        <taxon>Nematoda</taxon>
        <taxon>Chromadorea</taxon>
        <taxon>Rhabditida</taxon>
        <taxon>Spirurina</taxon>
        <taxon>Dracunculoidea</taxon>
        <taxon>Dracunculidae</taxon>
        <taxon>Dracunculus</taxon>
    </lineage>
</organism>
<sequence length="231" mass="26069">MRTFVFMKSVGLARRAVRECSSSRPIQIIGAIGSYATILFDGSEYNGHYIDTIDEKTVVDYFLQQSKPLLQADLKILAFETIPAFKEALCILQALDRMPDDIKCWISFSCKNGQLVNHGENFAECVKKIIVHPKLIAIGVNCTKPSFITSLLNSAQKYLGEKFFVVYPNSGEKYDAKTKRWLPPEDEDIDFDKMIPEWKTLGAKLIGGCCRMKPEDIRKISAVIAFLNNKS</sequence>
<dbReference type="GO" id="GO:0008898">
    <property type="term" value="F:S-adenosylmethionine-homocysteine S-methyltransferase activity"/>
    <property type="evidence" value="ECO:0007669"/>
    <property type="project" value="TreeGrafter"/>
</dbReference>
<keyword evidence="3 6" id="KW-0479">Metal-binding</keyword>
<evidence type="ECO:0000313" key="9">
    <source>
        <dbReference type="Proteomes" id="UP000038040"/>
    </source>
</evidence>
<dbReference type="GO" id="GO:0046872">
    <property type="term" value="F:metal ion binding"/>
    <property type="evidence" value="ECO:0007669"/>
    <property type="project" value="UniProtKB-KW"/>
</dbReference>
<dbReference type="InterPro" id="IPR051486">
    <property type="entry name" value="Hcy_S-methyltransferase"/>
</dbReference>
<dbReference type="STRING" id="318479.A0A0N4UD49"/>
<comment type="cofactor">
    <cofactor evidence="6">
        <name>Zn(2+)</name>
        <dbReference type="ChEBI" id="CHEBI:29105"/>
    </cofactor>
</comment>
<dbReference type="InterPro" id="IPR036589">
    <property type="entry name" value="HCY_dom_sf"/>
</dbReference>
<proteinExistence type="predicted"/>
<dbReference type="SUPFAM" id="SSF82282">
    <property type="entry name" value="Homocysteine S-methyltransferase"/>
    <property type="match status" value="1"/>
</dbReference>
<keyword evidence="2 6" id="KW-0808">Transferase</keyword>
<keyword evidence="1 6" id="KW-0489">Methyltransferase</keyword>
<keyword evidence="10" id="KW-1185">Reference proteome</keyword>
<comment type="pathway">
    <text evidence="5">Amino-acid biosynthesis; L-methionine biosynthesis via de novo pathway.</text>
</comment>
<protein>
    <submittedName>
        <fullName evidence="11">Hcy-binding domain-containing protein</fullName>
    </submittedName>
</protein>
<dbReference type="Proteomes" id="UP000274756">
    <property type="component" value="Unassembled WGS sequence"/>
</dbReference>
<dbReference type="PANTHER" id="PTHR46015:SF1">
    <property type="entry name" value="HOMOCYSTEINE S-METHYLTRANSFERASE-LIKE ISOFORM 1"/>
    <property type="match status" value="1"/>
</dbReference>
<dbReference type="WBParaSite" id="DME_0000523301-mRNA-1">
    <property type="protein sequence ID" value="DME_0000523301-mRNA-1"/>
    <property type="gene ID" value="DME_0000523301"/>
</dbReference>
<keyword evidence="4 6" id="KW-0862">Zinc</keyword>
<dbReference type="GO" id="GO:0009086">
    <property type="term" value="P:methionine biosynthetic process"/>
    <property type="evidence" value="ECO:0007669"/>
    <property type="project" value="TreeGrafter"/>
</dbReference>
<feature type="binding site" evidence="6">
    <location>
        <position position="209"/>
    </location>
    <ligand>
        <name>Zn(2+)</name>
        <dbReference type="ChEBI" id="CHEBI:29105"/>
    </ligand>
</feature>
<accession>A0A0N4UD49</accession>
<evidence type="ECO:0000313" key="11">
    <source>
        <dbReference type="WBParaSite" id="DME_0000523301-mRNA-1"/>
    </source>
</evidence>
<dbReference type="EMBL" id="UYYG01001175">
    <property type="protein sequence ID" value="VDN59059.1"/>
    <property type="molecule type" value="Genomic_DNA"/>
</dbReference>
<dbReference type="PROSITE" id="PS50970">
    <property type="entry name" value="HCY"/>
    <property type="match status" value="1"/>
</dbReference>
<evidence type="ECO:0000256" key="4">
    <source>
        <dbReference type="ARBA" id="ARBA00022833"/>
    </source>
</evidence>
<dbReference type="GO" id="GO:0032259">
    <property type="term" value="P:methylation"/>
    <property type="evidence" value="ECO:0007669"/>
    <property type="project" value="UniProtKB-KW"/>
</dbReference>
<reference evidence="11" key="1">
    <citation type="submission" date="2017-02" db="UniProtKB">
        <authorList>
            <consortium name="WormBaseParasite"/>
        </authorList>
    </citation>
    <scope>IDENTIFICATION</scope>
</reference>
<dbReference type="OrthoDB" id="261426at2759"/>
<dbReference type="InterPro" id="IPR003726">
    <property type="entry name" value="HCY_dom"/>
</dbReference>
<dbReference type="GO" id="GO:0033528">
    <property type="term" value="P:S-methylmethionine cycle"/>
    <property type="evidence" value="ECO:0007669"/>
    <property type="project" value="TreeGrafter"/>
</dbReference>